<dbReference type="Proteomes" id="UP000005143">
    <property type="component" value="Unassembled WGS sequence"/>
</dbReference>
<reference evidence="2 3" key="1">
    <citation type="journal article" date="2013" name="Biodegradation">
        <title>Quantitative proteomic analysis of ibuprofen-degrading Patulibacter sp. strain I11.</title>
        <authorList>
            <person name="Almeida B."/>
            <person name="Kjeldal H."/>
            <person name="Lolas I."/>
            <person name="Knudsen A.D."/>
            <person name="Carvalho G."/>
            <person name="Nielsen K.L."/>
            <person name="Barreto Crespo M.T."/>
            <person name="Stensballe A."/>
            <person name="Nielsen J.L."/>
        </authorList>
    </citation>
    <scope>NUCLEOTIDE SEQUENCE [LARGE SCALE GENOMIC DNA]</scope>
    <source>
        <strain evidence="2 3">I11</strain>
    </source>
</reference>
<dbReference type="Pfam" id="PF00535">
    <property type="entry name" value="Glycos_transf_2"/>
    <property type="match status" value="1"/>
</dbReference>
<comment type="caution">
    <text evidence="2">The sequence shown here is derived from an EMBL/GenBank/DDBJ whole genome shotgun (WGS) entry which is preliminary data.</text>
</comment>
<keyword evidence="3" id="KW-1185">Reference proteome</keyword>
<name>H0E3S0_9ACTN</name>
<organism evidence="2 3">
    <name type="scientific">Patulibacter medicamentivorans</name>
    <dbReference type="NCBI Taxonomy" id="1097667"/>
    <lineage>
        <taxon>Bacteria</taxon>
        <taxon>Bacillati</taxon>
        <taxon>Actinomycetota</taxon>
        <taxon>Thermoleophilia</taxon>
        <taxon>Solirubrobacterales</taxon>
        <taxon>Patulibacteraceae</taxon>
        <taxon>Patulibacter</taxon>
    </lineage>
</organism>
<dbReference type="PANTHER" id="PTHR43685">
    <property type="entry name" value="GLYCOSYLTRANSFERASE"/>
    <property type="match status" value="1"/>
</dbReference>
<evidence type="ECO:0000313" key="3">
    <source>
        <dbReference type="Proteomes" id="UP000005143"/>
    </source>
</evidence>
<dbReference type="InterPro" id="IPR001173">
    <property type="entry name" value="Glyco_trans_2-like"/>
</dbReference>
<gene>
    <name evidence="2" type="ORF">PAI11_14440</name>
</gene>
<dbReference type="InterPro" id="IPR029044">
    <property type="entry name" value="Nucleotide-diphossugar_trans"/>
</dbReference>
<protein>
    <submittedName>
        <fullName evidence="2">Glycosyl transferase family 2</fullName>
    </submittedName>
</protein>
<dbReference type="PANTHER" id="PTHR43685:SF3">
    <property type="entry name" value="SLR2126 PROTEIN"/>
    <property type="match status" value="1"/>
</dbReference>
<feature type="domain" description="Glycosyltransferase 2-like" evidence="1">
    <location>
        <begin position="9"/>
        <end position="173"/>
    </location>
</feature>
<dbReference type="RefSeq" id="WP_007572592.1">
    <property type="nucleotide sequence ID" value="NZ_AGUD01000079.1"/>
</dbReference>
<evidence type="ECO:0000313" key="2">
    <source>
        <dbReference type="EMBL" id="EHN11690.1"/>
    </source>
</evidence>
<dbReference type="CDD" id="cd00761">
    <property type="entry name" value="Glyco_tranf_GTA_type"/>
    <property type="match status" value="1"/>
</dbReference>
<dbReference type="GO" id="GO:0016740">
    <property type="term" value="F:transferase activity"/>
    <property type="evidence" value="ECO:0007669"/>
    <property type="project" value="UniProtKB-KW"/>
</dbReference>
<sequence length="307" mass="33458">MSIDAKRISVVIPTRDRAALLERTLRSLARVEGAAELEIVVVDDGSEVPLADQLPLAELDLDLRVLRQEPGGLNVGRNSGVAATSREIVAFLDDDVLLEPDWALGVAAAFDGRRALIGGRILADAPVPIPDWVHPRKLTYISVLDLGDRPGPFPSWAGPVGANFAVLRDVLHRVGPFRPGLDRTGRSLLSGGDTELVGRVLAAGLVVEYWPAATVHHHIPVERLTKPWFRERARAQGRSNVLMEDVHGLGPGDLAREAVWALRAGGIAVKRLAAREPLIDAELWLWSSRGRLEARRDLRRAERRGGA</sequence>
<dbReference type="Gene3D" id="3.90.550.10">
    <property type="entry name" value="Spore Coat Polysaccharide Biosynthesis Protein SpsA, Chain A"/>
    <property type="match status" value="1"/>
</dbReference>
<dbReference type="SUPFAM" id="SSF53448">
    <property type="entry name" value="Nucleotide-diphospho-sugar transferases"/>
    <property type="match status" value="1"/>
</dbReference>
<dbReference type="EMBL" id="AGUD01000079">
    <property type="protein sequence ID" value="EHN11690.1"/>
    <property type="molecule type" value="Genomic_DNA"/>
</dbReference>
<evidence type="ECO:0000259" key="1">
    <source>
        <dbReference type="Pfam" id="PF00535"/>
    </source>
</evidence>
<dbReference type="InterPro" id="IPR050834">
    <property type="entry name" value="Glycosyltransf_2"/>
</dbReference>
<accession>H0E3S0</accession>
<dbReference type="AlphaFoldDB" id="H0E3S0"/>
<keyword evidence="2" id="KW-0808">Transferase</keyword>
<proteinExistence type="predicted"/>